<dbReference type="OrthoDB" id="7617184at2759"/>
<protein>
    <submittedName>
        <fullName evidence="2">Uncharacterized protein</fullName>
    </submittedName>
</protein>
<feature type="compositionally biased region" description="Basic and acidic residues" evidence="1">
    <location>
        <begin position="58"/>
        <end position="74"/>
    </location>
</feature>
<dbReference type="AlphaFoldDB" id="A0A0M9A0M8"/>
<dbReference type="EMBL" id="KQ435798">
    <property type="protein sequence ID" value="KOX73473.1"/>
    <property type="molecule type" value="Genomic_DNA"/>
</dbReference>
<feature type="compositionally biased region" description="Basic and acidic residues" evidence="1">
    <location>
        <begin position="93"/>
        <end position="103"/>
    </location>
</feature>
<sequence length="204" mass="23162">MTMTSCKFQELVTSDVISWIENLRLMLDESARELQANELAPLSNLDEELDDLEDEEKGAEHRAEEEDFAKEGGTQHRLSPRLHDIEEEDDEDGRNTKERCEQLSRSESSSWQIAQKISNSVTILLFLHTKIILVLWYHGNINVVIGINNDTSSINITDSSINSNTSSVNITGNASNISAVGYTRNTIAYTNIWYCTLLYYTSMY</sequence>
<gene>
    <name evidence="2" type="ORF">WN51_14519</name>
</gene>
<proteinExistence type="predicted"/>
<feature type="region of interest" description="Disordered" evidence="1">
    <location>
        <begin position="43"/>
        <end position="103"/>
    </location>
</feature>
<evidence type="ECO:0000256" key="1">
    <source>
        <dbReference type="SAM" id="MobiDB-lite"/>
    </source>
</evidence>
<accession>A0A0M9A0M8</accession>
<reference evidence="2 3" key="1">
    <citation type="submission" date="2015-07" db="EMBL/GenBank/DDBJ databases">
        <title>The genome of Melipona quadrifasciata.</title>
        <authorList>
            <person name="Pan H."/>
            <person name="Kapheim K."/>
        </authorList>
    </citation>
    <scope>NUCLEOTIDE SEQUENCE [LARGE SCALE GENOMIC DNA]</scope>
    <source>
        <strain evidence="2">0111107301</strain>
        <tissue evidence="2">Whole body</tissue>
    </source>
</reference>
<organism evidence="2 3">
    <name type="scientific">Melipona quadrifasciata</name>
    <dbReference type="NCBI Taxonomy" id="166423"/>
    <lineage>
        <taxon>Eukaryota</taxon>
        <taxon>Metazoa</taxon>
        <taxon>Ecdysozoa</taxon>
        <taxon>Arthropoda</taxon>
        <taxon>Hexapoda</taxon>
        <taxon>Insecta</taxon>
        <taxon>Pterygota</taxon>
        <taxon>Neoptera</taxon>
        <taxon>Endopterygota</taxon>
        <taxon>Hymenoptera</taxon>
        <taxon>Apocrita</taxon>
        <taxon>Aculeata</taxon>
        <taxon>Apoidea</taxon>
        <taxon>Anthophila</taxon>
        <taxon>Apidae</taxon>
        <taxon>Melipona</taxon>
    </lineage>
</organism>
<keyword evidence="3" id="KW-1185">Reference proteome</keyword>
<evidence type="ECO:0000313" key="3">
    <source>
        <dbReference type="Proteomes" id="UP000053105"/>
    </source>
</evidence>
<dbReference type="Proteomes" id="UP000053105">
    <property type="component" value="Unassembled WGS sequence"/>
</dbReference>
<feature type="compositionally biased region" description="Acidic residues" evidence="1">
    <location>
        <begin position="45"/>
        <end position="57"/>
    </location>
</feature>
<dbReference type="STRING" id="166423.A0A0M9A0M8"/>
<evidence type="ECO:0000313" key="2">
    <source>
        <dbReference type="EMBL" id="KOX73473.1"/>
    </source>
</evidence>
<name>A0A0M9A0M8_9HYME</name>